<evidence type="ECO:0000313" key="8">
    <source>
        <dbReference type="EMBL" id="QEL64058.1"/>
    </source>
</evidence>
<dbReference type="AlphaFoldDB" id="A0A5C1E751"/>
<accession>A0A5C1E751</accession>
<dbReference type="SUPFAM" id="SSF50182">
    <property type="entry name" value="Sm-like ribonucleoproteins"/>
    <property type="match status" value="1"/>
</dbReference>
<dbReference type="Gene3D" id="2.60.120.10">
    <property type="entry name" value="Jelly Rolls"/>
    <property type="match status" value="1"/>
</dbReference>
<dbReference type="RefSeq" id="WP_149424806.1">
    <property type="nucleotide sequence ID" value="NZ_CP022579.1"/>
</dbReference>
<dbReference type="PANTHER" id="PTHR30221:SF1">
    <property type="entry name" value="SMALL-CONDUCTANCE MECHANOSENSITIVE CHANNEL"/>
    <property type="match status" value="1"/>
</dbReference>
<keyword evidence="6" id="KW-0407">Ion channel</keyword>
<comment type="subcellular location">
    <subcellularLocation>
        <location evidence="6">Cell inner membrane</location>
        <topology evidence="6">Multi-pass membrane protein</topology>
    </subcellularLocation>
    <subcellularLocation>
        <location evidence="1">Cell membrane</location>
        <topology evidence="1">Multi-pass membrane protein</topology>
    </subcellularLocation>
</comment>
<dbReference type="InterPro" id="IPR023408">
    <property type="entry name" value="MscS_beta-dom_sf"/>
</dbReference>
<feature type="transmembrane region" description="Helical" evidence="6">
    <location>
        <begin position="20"/>
        <end position="37"/>
    </location>
</feature>
<dbReference type="SMART" id="SM00100">
    <property type="entry name" value="cNMP"/>
    <property type="match status" value="1"/>
</dbReference>
<comment type="function">
    <text evidence="6">Mechanosensitive channel that participates in the regulation of osmotic pressure changes within the cell, opening in response to stretch forces in the membrane lipid bilayer, without the need for other proteins. Contributes to normal resistance to hypoosmotic shock. Forms an ion channel of 1.0 nanosiemens conductance with a slight preference for anions.</text>
</comment>
<name>A0A5C1E751_9RHOO</name>
<dbReference type="InterPro" id="IPR006685">
    <property type="entry name" value="MscS_channel_2nd"/>
</dbReference>
<organism evidence="8 9">
    <name type="scientific">Oryzomicrobium terrae</name>
    <dbReference type="NCBI Taxonomy" id="1735038"/>
    <lineage>
        <taxon>Bacteria</taxon>
        <taxon>Pseudomonadati</taxon>
        <taxon>Pseudomonadota</taxon>
        <taxon>Betaproteobacteria</taxon>
        <taxon>Rhodocyclales</taxon>
        <taxon>Rhodocyclaceae</taxon>
        <taxon>Oryzomicrobium</taxon>
    </lineage>
</organism>
<proteinExistence type="inferred from homology"/>
<feature type="domain" description="Cyclic nucleotide-binding" evidence="7">
    <location>
        <begin position="353"/>
        <end position="473"/>
    </location>
</feature>
<keyword evidence="5 6" id="KW-0472">Membrane</keyword>
<dbReference type="EMBL" id="CP022579">
    <property type="protein sequence ID" value="QEL64058.1"/>
    <property type="molecule type" value="Genomic_DNA"/>
</dbReference>
<keyword evidence="4 6" id="KW-1133">Transmembrane helix</keyword>
<dbReference type="GO" id="GO:0005886">
    <property type="term" value="C:plasma membrane"/>
    <property type="evidence" value="ECO:0007669"/>
    <property type="project" value="UniProtKB-SubCell"/>
</dbReference>
<evidence type="ECO:0000256" key="1">
    <source>
        <dbReference type="ARBA" id="ARBA00004651"/>
    </source>
</evidence>
<keyword evidence="9" id="KW-1185">Reference proteome</keyword>
<keyword evidence="3 6" id="KW-0812">Transmembrane</keyword>
<keyword evidence="6" id="KW-0813">Transport</keyword>
<dbReference type="InterPro" id="IPR045275">
    <property type="entry name" value="MscS_archaea/bacteria_type"/>
</dbReference>
<dbReference type="Proteomes" id="UP000323671">
    <property type="component" value="Chromosome"/>
</dbReference>
<keyword evidence="6" id="KW-0997">Cell inner membrane</keyword>
<evidence type="ECO:0000256" key="3">
    <source>
        <dbReference type="ARBA" id="ARBA00022692"/>
    </source>
</evidence>
<feature type="transmembrane region" description="Helical" evidence="6">
    <location>
        <begin position="44"/>
        <end position="62"/>
    </location>
</feature>
<feature type="transmembrane region" description="Helical" evidence="6">
    <location>
        <begin position="77"/>
        <end position="97"/>
    </location>
</feature>
<sequence>MTPSLSGLLAAWWHDPLSEVTGAVLVLSLLLWVGLPMRRRRVRNTAIVFTACLIAELVAVLLERTGYPRATRVLQETLILAEGFIVIRLAGMTLFRLALERLGMVSPRIVEDLVVLLGYLLWVLSRLSAGGVNLTGLLATSAVFTAVIGFAMQDTLGNILAGLALQFDSSLRLGDWIKVDDQSGQVTQIKWRYTSIRTRNGETVIIPNSHLMKGKYILITDPELGEVRWRRWVWFSVDYSVPSAEVIRLAEASVAEADIPCVAKAPPPSCVVMEFNPGYVHYALRYWLTDALQDDPTDSVVRRHVLTALQRQGLRIALPDQVVHVVQEGDKHRRHVLERERQRRIKALENVALFAPLNEDERLQVADGLVYAPFAAGDAMTRQGAVAHWLYIVISGTAEAWYQSERGEHILIETIEAGQVFGELGLMTGVPRANTVLAKTDVEAYRLDKSTFEAILHRRPELVEALTPRLLARQQQLDALRAAANTGEPPTPPRHLGDMLDRVKAFFGL</sequence>
<dbReference type="Gene3D" id="1.10.287.1260">
    <property type="match status" value="1"/>
</dbReference>
<dbReference type="GO" id="GO:0008381">
    <property type="term" value="F:mechanosensitive monoatomic ion channel activity"/>
    <property type="evidence" value="ECO:0007669"/>
    <property type="project" value="InterPro"/>
</dbReference>
<dbReference type="Gene3D" id="2.30.30.60">
    <property type="match status" value="1"/>
</dbReference>
<comment type="similarity">
    <text evidence="6">Belongs to the MscS (TC 1.A.23) family.</text>
</comment>
<reference evidence="8 9" key="1">
    <citation type="submission" date="2017-07" db="EMBL/GenBank/DDBJ databases">
        <title>Complete genome sequence of Oryzomicrobium terrae TPP412.</title>
        <authorList>
            <person name="Chiu L.-W."/>
            <person name="Lo K.-J."/>
            <person name="Tsai Y.-M."/>
            <person name="Lin S.-S."/>
            <person name="Kuo C.-H."/>
            <person name="Liu C.-T."/>
        </authorList>
    </citation>
    <scope>NUCLEOTIDE SEQUENCE [LARGE SCALE GENOMIC DNA]</scope>
    <source>
        <strain evidence="8 9">TPP412</strain>
    </source>
</reference>
<evidence type="ECO:0000259" key="7">
    <source>
        <dbReference type="PROSITE" id="PS50042"/>
    </source>
</evidence>
<evidence type="ECO:0000256" key="5">
    <source>
        <dbReference type="ARBA" id="ARBA00023136"/>
    </source>
</evidence>
<comment type="subunit">
    <text evidence="6">Homoheptamer.</text>
</comment>
<feature type="transmembrane region" description="Helical" evidence="6">
    <location>
        <begin position="131"/>
        <end position="151"/>
    </location>
</feature>
<dbReference type="InterPro" id="IPR011066">
    <property type="entry name" value="MscS_channel_C_sf"/>
</dbReference>
<keyword evidence="2" id="KW-1003">Cell membrane</keyword>
<dbReference type="Pfam" id="PF00924">
    <property type="entry name" value="MS_channel_2nd"/>
    <property type="match status" value="1"/>
</dbReference>
<evidence type="ECO:0000256" key="4">
    <source>
        <dbReference type="ARBA" id="ARBA00022989"/>
    </source>
</evidence>
<dbReference type="InterPro" id="IPR010920">
    <property type="entry name" value="LSM_dom_sf"/>
</dbReference>
<dbReference type="PROSITE" id="PS50042">
    <property type="entry name" value="CNMP_BINDING_3"/>
    <property type="match status" value="1"/>
</dbReference>
<protein>
    <recommendedName>
        <fullName evidence="6">Small-conductance mechanosensitive channel</fullName>
    </recommendedName>
</protein>
<evidence type="ECO:0000256" key="6">
    <source>
        <dbReference type="RuleBase" id="RU369025"/>
    </source>
</evidence>
<dbReference type="SUPFAM" id="SSF82689">
    <property type="entry name" value="Mechanosensitive channel protein MscS (YggB), C-terminal domain"/>
    <property type="match status" value="1"/>
</dbReference>
<evidence type="ECO:0000313" key="9">
    <source>
        <dbReference type="Proteomes" id="UP000323671"/>
    </source>
</evidence>
<dbReference type="CDD" id="cd00038">
    <property type="entry name" value="CAP_ED"/>
    <property type="match status" value="1"/>
</dbReference>
<dbReference type="Gene3D" id="3.30.70.100">
    <property type="match status" value="1"/>
</dbReference>
<dbReference type="SUPFAM" id="SSF51206">
    <property type="entry name" value="cAMP-binding domain-like"/>
    <property type="match status" value="1"/>
</dbReference>
<gene>
    <name evidence="8" type="ORF">OTERR_05820</name>
</gene>
<dbReference type="InterPro" id="IPR014710">
    <property type="entry name" value="RmlC-like_jellyroll"/>
</dbReference>
<dbReference type="InterPro" id="IPR000595">
    <property type="entry name" value="cNMP-bd_dom"/>
</dbReference>
<keyword evidence="6" id="KW-0406">Ion transport</keyword>
<dbReference type="Pfam" id="PF00027">
    <property type="entry name" value="cNMP_binding"/>
    <property type="match status" value="1"/>
</dbReference>
<dbReference type="InterPro" id="IPR018490">
    <property type="entry name" value="cNMP-bd_dom_sf"/>
</dbReference>
<dbReference type="KEGG" id="otr:OTERR_05820"/>
<dbReference type="PANTHER" id="PTHR30221">
    <property type="entry name" value="SMALL-CONDUCTANCE MECHANOSENSITIVE CHANNEL"/>
    <property type="match status" value="1"/>
</dbReference>
<evidence type="ECO:0000256" key="2">
    <source>
        <dbReference type="ARBA" id="ARBA00022475"/>
    </source>
</evidence>